<feature type="compositionally biased region" description="Low complexity" evidence="1">
    <location>
        <begin position="365"/>
        <end position="375"/>
    </location>
</feature>
<sequence>MLGLALLLARGKCTKLYVVFDNKRGSRSHPHVPDIRRIFSPNYLKSRHAKLTRKQQQQQESQSGSRRSRIAGQDSQKAALHNTTGAVPSRTQQLHDTTQLRKSCEALMDKPPPHLAGFVQVVRQVGGLALYGLPGHEADDLIASLVAGLLPLPPIQAGGSEDTAGGRIASTAAAASSSFPSPSPPSSSSSISARPTDPLPRVVVISADSDMLQLLAYPGCCWLEQQQQQATLLPPAAYPDFLALVGKAEAGVPGVGLGSRASKKLLARYGSISGIIRAYDEGILDGTLRVVCTAGARPGAARGMGSTDGSSSGGSGGGSGEASYPPAVRQALQNIQVTRMLTNLESVPWERVRAYQAQRRREQQQQEQQKQGEQAMQREHEEQLHGVQKQSRGEWQAPFSSALAEALQRHGLICRTAVIDESYSMYDIVSYWHPAGMAECPFPRDGGLAVSAAAITADATPTVATEATQCAAVSAAVEVTAAVLMAMAAAGKPPPLVPLAVDGDSVCSPSAIRGPLGDKSGDLLYVCILAPWDFKYELRDRSPPSGLSPEQSPTKDGPHNLTQRNPQQPRQQQQQSKSSAGAPVMAGQPANLAICWGVLCVVYCTTDKGHVGLAALRPSTGWRLKRLQRRAAASGRLVAVVPFYELLEEGGV</sequence>
<feature type="region of interest" description="Disordered" evidence="1">
    <location>
        <begin position="170"/>
        <end position="195"/>
    </location>
</feature>
<dbReference type="GO" id="GO:0033567">
    <property type="term" value="P:DNA replication, Okazaki fragment processing"/>
    <property type="evidence" value="ECO:0007669"/>
    <property type="project" value="InterPro"/>
</dbReference>
<evidence type="ECO:0000256" key="1">
    <source>
        <dbReference type="SAM" id="MobiDB-lite"/>
    </source>
</evidence>
<dbReference type="eggNOG" id="ENOG502R8U0">
    <property type="taxonomic scope" value="Eukaryota"/>
</dbReference>
<reference evidence="2 3" key="1">
    <citation type="journal article" date="2010" name="Science">
        <title>Genomic analysis of organismal complexity in the multicellular green alga Volvox carteri.</title>
        <authorList>
            <person name="Prochnik S.E."/>
            <person name="Umen J."/>
            <person name="Nedelcu A.M."/>
            <person name="Hallmann A."/>
            <person name="Miller S.M."/>
            <person name="Nishii I."/>
            <person name="Ferris P."/>
            <person name="Kuo A."/>
            <person name="Mitros T."/>
            <person name="Fritz-Laylin L.K."/>
            <person name="Hellsten U."/>
            <person name="Chapman J."/>
            <person name="Simakov O."/>
            <person name="Rensing S.A."/>
            <person name="Terry A."/>
            <person name="Pangilinan J."/>
            <person name="Kapitonov V."/>
            <person name="Jurka J."/>
            <person name="Salamov A."/>
            <person name="Shapiro H."/>
            <person name="Schmutz J."/>
            <person name="Grimwood J."/>
            <person name="Lindquist E."/>
            <person name="Lucas S."/>
            <person name="Grigoriev I.V."/>
            <person name="Schmitt R."/>
            <person name="Kirk D."/>
            <person name="Rokhsar D.S."/>
        </authorList>
    </citation>
    <scope>NUCLEOTIDE SEQUENCE [LARGE SCALE GENOMIC DNA]</scope>
    <source>
        <strain evidence="3">f. Nagariensis / Eve</strain>
    </source>
</reference>
<dbReference type="RefSeq" id="XP_002952680.1">
    <property type="nucleotide sequence ID" value="XM_002952634.1"/>
</dbReference>
<dbReference type="InParanoid" id="D8U1S6"/>
<keyword evidence="3" id="KW-1185">Reference proteome</keyword>
<dbReference type="Proteomes" id="UP000001058">
    <property type="component" value="Unassembled WGS sequence"/>
</dbReference>
<feature type="region of interest" description="Disordered" evidence="1">
    <location>
        <begin position="299"/>
        <end position="325"/>
    </location>
</feature>
<feature type="compositionally biased region" description="Gly residues" evidence="1">
    <location>
        <begin position="311"/>
        <end position="320"/>
    </location>
</feature>
<dbReference type="Gene3D" id="3.40.50.1010">
    <property type="entry name" value="5'-nuclease"/>
    <property type="match status" value="1"/>
</dbReference>
<name>D8U1S6_VOLCA</name>
<organism evidence="3">
    <name type="scientific">Volvox carteri f. nagariensis</name>
    <dbReference type="NCBI Taxonomy" id="3068"/>
    <lineage>
        <taxon>Eukaryota</taxon>
        <taxon>Viridiplantae</taxon>
        <taxon>Chlorophyta</taxon>
        <taxon>core chlorophytes</taxon>
        <taxon>Chlorophyceae</taxon>
        <taxon>CS clade</taxon>
        <taxon>Chlamydomonadales</taxon>
        <taxon>Volvocaceae</taxon>
        <taxon>Volvox</taxon>
    </lineage>
</organism>
<feature type="region of interest" description="Disordered" evidence="1">
    <location>
        <begin position="358"/>
        <end position="392"/>
    </location>
</feature>
<evidence type="ECO:0000313" key="2">
    <source>
        <dbReference type="EMBL" id="EFJ46233.1"/>
    </source>
</evidence>
<feature type="region of interest" description="Disordered" evidence="1">
    <location>
        <begin position="48"/>
        <end position="98"/>
    </location>
</feature>
<dbReference type="InterPro" id="IPR038969">
    <property type="entry name" value="FEN"/>
</dbReference>
<feature type="region of interest" description="Disordered" evidence="1">
    <location>
        <begin position="540"/>
        <end position="584"/>
    </location>
</feature>
<accession>D8U1S6</accession>
<feature type="compositionally biased region" description="Low complexity" evidence="1">
    <location>
        <begin position="563"/>
        <end position="575"/>
    </location>
</feature>
<evidence type="ECO:0000313" key="3">
    <source>
        <dbReference type="Proteomes" id="UP000001058"/>
    </source>
</evidence>
<dbReference type="PANTHER" id="PTHR42646">
    <property type="entry name" value="FLAP ENDONUCLEASE XNI"/>
    <property type="match status" value="1"/>
</dbReference>
<gene>
    <name evidence="2" type="ORF">VOLCADRAFT_93304</name>
</gene>
<dbReference type="GO" id="GO:0017108">
    <property type="term" value="F:5'-flap endonuclease activity"/>
    <property type="evidence" value="ECO:0007669"/>
    <property type="project" value="InterPro"/>
</dbReference>
<dbReference type="EMBL" id="GL378352">
    <property type="protein sequence ID" value="EFJ46233.1"/>
    <property type="molecule type" value="Genomic_DNA"/>
</dbReference>
<dbReference type="PANTHER" id="PTHR42646:SF2">
    <property type="entry name" value="5'-3' EXONUCLEASE FAMILY PROTEIN"/>
    <property type="match status" value="1"/>
</dbReference>
<feature type="compositionally biased region" description="Low complexity" evidence="1">
    <location>
        <begin position="170"/>
        <end position="193"/>
    </location>
</feature>
<dbReference type="KEGG" id="vcn:VOLCADRAFT_93304"/>
<evidence type="ECO:0008006" key="4">
    <source>
        <dbReference type="Google" id="ProtNLM"/>
    </source>
</evidence>
<proteinExistence type="predicted"/>
<feature type="compositionally biased region" description="Polar residues" evidence="1">
    <location>
        <begin position="73"/>
        <end position="97"/>
    </location>
</feature>
<dbReference type="GeneID" id="9627431"/>
<protein>
    <recommendedName>
        <fullName evidence="4">5'-3' exonuclease domain-containing protein</fullName>
    </recommendedName>
</protein>
<dbReference type="OrthoDB" id="513052at2759"/>
<feature type="compositionally biased region" description="Low complexity" evidence="1">
    <location>
        <begin position="54"/>
        <end position="65"/>
    </location>
</feature>
<feature type="compositionally biased region" description="Low complexity" evidence="1">
    <location>
        <begin position="299"/>
        <end position="310"/>
    </location>
</feature>
<dbReference type="AlphaFoldDB" id="D8U1S6"/>